<keyword evidence="4" id="KW-0804">Transcription</keyword>
<dbReference type="PROSITE" id="PS50937">
    <property type="entry name" value="HTH_MERR_2"/>
    <property type="match status" value="1"/>
</dbReference>
<dbReference type="Gene3D" id="1.10.1660.10">
    <property type="match status" value="1"/>
</dbReference>
<evidence type="ECO:0000313" key="7">
    <source>
        <dbReference type="Proteomes" id="UP000185934"/>
    </source>
</evidence>
<proteinExistence type="predicted"/>
<organism evidence="6 7">
    <name type="scientific">Dehalogenimonas formicexedens</name>
    <dbReference type="NCBI Taxonomy" id="1839801"/>
    <lineage>
        <taxon>Bacteria</taxon>
        <taxon>Bacillati</taxon>
        <taxon>Chloroflexota</taxon>
        <taxon>Dehalococcoidia</taxon>
        <taxon>Dehalococcoidales</taxon>
        <taxon>Dehalococcoidaceae</taxon>
        <taxon>Dehalogenimonas</taxon>
    </lineage>
</organism>
<keyword evidence="3" id="KW-0238">DNA-binding</keyword>
<dbReference type="PRINTS" id="PR00040">
    <property type="entry name" value="HTHMERR"/>
</dbReference>
<gene>
    <name evidence="6" type="ORF">Dform_01852</name>
</gene>
<dbReference type="AlphaFoldDB" id="A0A1P8F9Q8"/>
<dbReference type="PANTHER" id="PTHR30204:SF69">
    <property type="entry name" value="MERR-FAMILY TRANSCRIPTIONAL REGULATOR"/>
    <property type="match status" value="1"/>
</dbReference>
<reference evidence="7" key="1">
    <citation type="submission" date="2016-11" db="EMBL/GenBank/DDBJ databases">
        <title>Dehalogenimonas formicexedens sp. nov., a chlorinated alkane respiring bacterium isolated from contaminated groundwater.</title>
        <authorList>
            <person name="Key T.A."/>
            <person name="Bowman K.S."/>
            <person name="Lee I."/>
            <person name="Chun J."/>
            <person name="Albuquerque L."/>
            <person name="da Costa M.S."/>
            <person name="Rainey F.A."/>
            <person name="Moe W.M."/>
        </authorList>
    </citation>
    <scope>NUCLEOTIDE SEQUENCE [LARGE SCALE GENOMIC DNA]</scope>
    <source>
        <strain evidence="7">NSZ-14</strain>
    </source>
</reference>
<dbReference type="KEGG" id="dfo:Dform_01852"/>
<sequence length="141" mass="16086">MTEYYQIGDLARRASISTRAARFYEEKGLLSAASRTSGGMRLYDESDVKRVRLIRRLQNTGLELEDIRHLLDTSPGSKVRQDRVAHTLSVLNLEAERSRERMAQLAAQSLEREEIIELVSRCRECAAETCPVDCPPRNHII</sequence>
<dbReference type="Pfam" id="PF13411">
    <property type="entry name" value="MerR_1"/>
    <property type="match status" value="1"/>
</dbReference>
<keyword evidence="1" id="KW-0678">Repressor</keyword>
<keyword evidence="2" id="KW-0805">Transcription regulation</keyword>
<protein>
    <submittedName>
        <fullName evidence="6">MerR family transcriptional regulator, Zn(II)-responsive regulator of zntA</fullName>
    </submittedName>
</protein>
<dbReference type="SMART" id="SM00422">
    <property type="entry name" value="HTH_MERR"/>
    <property type="match status" value="1"/>
</dbReference>
<dbReference type="EMBL" id="CP018258">
    <property type="protein sequence ID" value="APV45170.1"/>
    <property type="molecule type" value="Genomic_DNA"/>
</dbReference>
<dbReference type="Proteomes" id="UP000185934">
    <property type="component" value="Chromosome"/>
</dbReference>
<dbReference type="OrthoDB" id="9791488at2"/>
<evidence type="ECO:0000256" key="3">
    <source>
        <dbReference type="ARBA" id="ARBA00023125"/>
    </source>
</evidence>
<evidence type="ECO:0000256" key="1">
    <source>
        <dbReference type="ARBA" id="ARBA00022491"/>
    </source>
</evidence>
<dbReference type="GO" id="GO:0003700">
    <property type="term" value="F:DNA-binding transcription factor activity"/>
    <property type="evidence" value="ECO:0007669"/>
    <property type="project" value="InterPro"/>
</dbReference>
<dbReference type="InterPro" id="IPR047057">
    <property type="entry name" value="MerR_fam"/>
</dbReference>
<dbReference type="GO" id="GO:0003677">
    <property type="term" value="F:DNA binding"/>
    <property type="evidence" value="ECO:0007669"/>
    <property type="project" value="UniProtKB-KW"/>
</dbReference>
<dbReference type="InterPro" id="IPR000551">
    <property type="entry name" value="MerR-type_HTH_dom"/>
</dbReference>
<dbReference type="PANTHER" id="PTHR30204">
    <property type="entry name" value="REDOX-CYCLING DRUG-SENSING TRANSCRIPTIONAL ACTIVATOR SOXR"/>
    <property type="match status" value="1"/>
</dbReference>
<dbReference type="STRING" id="1839801.Dform_01852"/>
<dbReference type="SUPFAM" id="SSF46955">
    <property type="entry name" value="Putative DNA-binding domain"/>
    <property type="match status" value="1"/>
</dbReference>
<dbReference type="InterPro" id="IPR009061">
    <property type="entry name" value="DNA-bd_dom_put_sf"/>
</dbReference>
<keyword evidence="7" id="KW-1185">Reference proteome</keyword>
<feature type="domain" description="HTH merR-type" evidence="5">
    <location>
        <begin position="4"/>
        <end position="73"/>
    </location>
</feature>
<dbReference type="RefSeq" id="WP_076004749.1">
    <property type="nucleotide sequence ID" value="NZ_CP018258.1"/>
</dbReference>
<evidence type="ECO:0000259" key="5">
    <source>
        <dbReference type="PROSITE" id="PS50937"/>
    </source>
</evidence>
<accession>A0A1P8F9Q8</accession>
<evidence type="ECO:0000313" key="6">
    <source>
        <dbReference type="EMBL" id="APV45170.1"/>
    </source>
</evidence>
<name>A0A1P8F9Q8_9CHLR</name>
<evidence type="ECO:0000256" key="2">
    <source>
        <dbReference type="ARBA" id="ARBA00023015"/>
    </source>
</evidence>
<evidence type="ECO:0000256" key="4">
    <source>
        <dbReference type="ARBA" id="ARBA00023163"/>
    </source>
</evidence>